<dbReference type="GO" id="GO:0003700">
    <property type="term" value="F:DNA-binding transcription factor activity"/>
    <property type="evidence" value="ECO:0007669"/>
    <property type="project" value="InterPro"/>
</dbReference>
<dbReference type="GO" id="GO:0005634">
    <property type="term" value="C:nucleus"/>
    <property type="evidence" value="ECO:0007669"/>
    <property type="project" value="UniProtKB-SubCell"/>
</dbReference>
<dbReference type="GO" id="GO:0003677">
    <property type="term" value="F:DNA binding"/>
    <property type="evidence" value="ECO:0007669"/>
    <property type="project" value="UniProtKB-KW"/>
</dbReference>
<evidence type="ECO:0000256" key="1">
    <source>
        <dbReference type="ARBA" id="ARBA00004123"/>
    </source>
</evidence>
<name>A0A6N2MHC1_SALVM</name>
<keyword evidence="2" id="KW-0238">DNA-binding</keyword>
<gene>
    <name evidence="4" type="ORF">SVIM_LOCUS371587</name>
</gene>
<keyword evidence="3" id="KW-0539">Nucleus</keyword>
<dbReference type="GO" id="GO:0045893">
    <property type="term" value="P:positive regulation of DNA-templated transcription"/>
    <property type="evidence" value="ECO:0007669"/>
    <property type="project" value="InterPro"/>
</dbReference>
<dbReference type="EMBL" id="CAADRP010001818">
    <property type="protein sequence ID" value="VFU53507.1"/>
    <property type="molecule type" value="Genomic_DNA"/>
</dbReference>
<sequence length="243" mass="27104">MLSGSHFGPICHRLAAPSKESVLPSFLLTFNDLIDLLDTVNIAYPGLGSVWCMDNRPVVPSNGAQRQQFPSLPGQESLLYNLTFDEVSDQIGNPLNAVNVDELRYVISVEESQLLRDPPPSSSSYSSIFLFLENQLIRQQLDETTLEDFLVRAGVINKGNQNEVFSRQPIMEVDPMVVASQQTDDIAVYDTPVVDVVYSDNKLPTPMPESAMPATSSDSQVAAEKQCRYTDEMMKKTIERRQK</sequence>
<dbReference type="PANTHER" id="PTHR22952">
    <property type="entry name" value="CAMP-RESPONSE ELEMENT BINDING PROTEIN-RELATED"/>
    <property type="match status" value="1"/>
</dbReference>
<dbReference type="AlphaFoldDB" id="A0A6N2MHC1"/>
<protein>
    <submittedName>
        <fullName evidence="4">Uncharacterized protein</fullName>
    </submittedName>
</protein>
<evidence type="ECO:0000313" key="4">
    <source>
        <dbReference type="EMBL" id="VFU53507.1"/>
    </source>
</evidence>
<organism evidence="4">
    <name type="scientific">Salix viminalis</name>
    <name type="common">Common osier</name>
    <name type="synonym">Basket willow</name>
    <dbReference type="NCBI Taxonomy" id="40686"/>
    <lineage>
        <taxon>Eukaryota</taxon>
        <taxon>Viridiplantae</taxon>
        <taxon>Streptophyta</taxon>
        <taxon>Embryophyta</taxon>
        <taxon>Tracheophyta</taxon>
        <taxon>Spermatophyta</taxon>
        <taxon>Magnoliopsida</taxon>
        <taxon>eudicotyledons</taxon>
        <taxon>Gunneridae</taxon>
        <taxon>Pentapetalae</taxon>
        <taxon>rosids</taxon>
        <taxon>fabids</taxon>
        <taxon>Malpighiales</taxon>
        <taxon>Salicaceae</taxon>
        <taxon>Saliceae</taxon>
        <taxon>Salix</taxon>
    </lineage>
</organism>
<accession>A0A6N2MHC1</accession>
<comment type="subcellular location">
    <subcellularLocation>
        <location evidence="1">Nucleus</location>
    </subcellularLocation>
</comment>
<proteinExistence type="predicted"/>
<evidence type="ECO:0000256" key="2">
    <source>
        <dbReference type="ARBA" id="ARBA00023125"/>
    </source>
</evidence>
<evidence type="ECO:0000256" key="3">
    <source>
        <dbReference type="ARBA" id="ARBA00023242"/>
    </source>
</evidence>
<reference evidence="4" key="1">
    <citation type="submission" date="2019-03" db="EMBL/GenBank/DDBJ databases">
        <authorList>
            <person name="Mank J."/>
            <person name="Almeida P."/>
        </authorList>
    </citation>
    <scope>NUCLEOTIDE SEQUENCE</scope>
    <source>
        <strain evidence="4">78183</strain>
    </source>
</reference>
<dbReference type="PANTHER" id="PTHR22952:SF404">
    <property type="entry name" value="BZIP DOMAIN-CONTAINING PROTEIN"/>
    <property type="match status" value="1"/>
</dbReference>
<dbReference type="InterPro" id="IPR043452">
    <property type="entry name" value="BZIP46-like"/>
</dbReference>